<dbReference type="AlphaFoldDB" id="B3RLU7"/>
<dbReference type="STRING" id="10228.B3RLU7"/>
<feature type="transmembrane region" description="Helical" evidence="8">
    <location>
        <begin position="158"/>
        <end position="177"/>
    </location>
</feature>
<proteinExistence type="inferred from homology"/>
<feature type="transmembrane region" description="Helical" evidence="8">
    <location>
        <begin position="76"/>
        <end position="93"/>
    </location>
</feature>
<dbReference type="eggNOG" id="ENOG502QTN6">
    <property type="taxonomic scope" value="Eukaryota"/>
</dbReference>
<feature type="transmembrane region" description="Helical" evidence="8">
    <location>
        <begin position="100"/>
        <end position="121"/>
    </location>
</feature>
<dbReference type="PANTHER" id="PTHR14463">
    <property type="entry name" value="LIPASE MATURATION FACTOR"/>
    <property type="match status" value="1"/>
</dbReference>
<feature type="transmembrane region" description="Helical" evidence="8">
    <location>
        <begin position="357"/>
        <end position="381"/>
    </location>
</feature>
<keyword evidence="12" id="KW-1185">Reference proteome</keyword>
<evidence type="ECO:0000256" key="1">
    <source>
        <dbReference type="ARBA" id="ARBA00004477"/>
    </source>
</evidence>
<reference evidence="11 12" key="1">
    <citation type="journal article" date="2008" name="Nature">
        <title>The Trichoplax genome and the nature of placozoans.</title>
        <authorList>
            <person name="Srivastava M."/>
            <person name="Begovic E."/>
            <person name="Chapman J."/>
            <person name="Putnam N.H."/>
            <person name="Hellsten U."/>
            <person name="Kawashima T."/>
            <person name="Kuo A."/>
            <person name="Mitros T."/>
            <person name="Salamov A."/>
            <person name="Carpenter M.L."/>
            <person name="Signorovitch A.Y."/>
            <person name="Moreno M.A."/>
            <person name="Kamm K."/>
            <person name="Grimwood J."/>
            <person name="Schmutz J."/>
            <person name="Shapiro H."/>
            <person name="Grigoriev I.V."/>
            <person name="Buss L.W."/>
            <person name="Schierwater B."/>
            <person name="Dellaporta S.L."/>
            <person name="Rokhsar D.S."/>
        </authorList>
    </citation>
    <scope>NUCLEOTIDE SEQUENCE [LARGE SCALE GENOMIC DNA]</scope>
    <source>
        <strain evidence="11 12">Grell-BS-1999</strain>
    </source>
</reference>
<dbReference type="CTD" id="6750003"/>
<dbReference type="OrthoDB" id="434126at2759"/>
<comment type="similarity">
    <text evidence="2 8">Belongs to the lipase maturation factor family.</text>
</comment>
<dbReference type="FunCoup" id="B3RLU7">
    <property type="interactions" value="853"/>
</dbReference>
<evidence type="ECO:0000256" key="8">
    <source>
        <dbReference type="RuleBase" id="RU361229"/>
    </source>
</evidence>
<dbReference type="InParanoid" id="B3RLU7"/>
<evidence type="ECO:0000256" key="7">
    <source>
        <dbReference type="ARBA" id="ARBA00023180"/>
    </source>
</evidence>
<accession>B3RLU7</accession>
<evidence type="ECO:0000256" key="5">
    <source>
        <dbReference type="ARBA" id="ARBA00022989"/>
    </source>
</evidence>
<feature type="domain" description="Lipase maturation factor 1/2 C-terminal" evidence="10">
    <location>
        <begin position="446"/>
        <end position="564"/>
    </location>
</feature>
<dbReference type="HOGENOM" id="CLU_020557_1_0_1"/>
<dbReference type="InterPro" id="IPR057434">
    <property type="entry name" value="LMF1/2_N"/>
</dbReference>
<feature type="transmembrane region" description="Helical" evidence="8">
    <location>
        <begin position="7"/>
        <end position="26"/>
    </location>
</feature>
<organism evidence="11 12">
    <name type="scientific">Trichoplax adhaerens</name>
    <name type="common">Trichoplax reptans</name>
    <dbReference type="NCBI Taxonomy" id="10228"/>
    <lineage>
        <taxon>Eukaryota</taxon>
        <taxon>Metazoa</taxon>
        <taxon>Placozoa</taxon>
        <taxon>Uniplacotomia</taxon>
        <taxon>Trichoplacea</taxon>
        <taxon>Trichoplacidae</taxon>
        <taxon>Trichoplax</taxon>
    </lineage>
</organism>
<dbReference type="PANTHER" id="PTHR14463:SF5">
    <property type="entry name" value="LIPASE MATURATION FACTOR 2"/>
    <property type="match status" value="1"/>
</dbReference>
<dbReference type="Proteomes" id="UP000009022">
    <property type="component" value="Unassembled WGS sequence"/>
</dbReference>
<dbReference type="KEGG" id="tad:TRIADDRAFT_18249"/>
<feature type="domain" description="Lipase maturation factor 1/2 N-terminal" evidence="9">
    <location>
        <begin position="122"/>
        <end position="283"/>
    </location>
</feature>
<evidence type="ECO:0000256" key="6">
    <source>
        <dbReference type="ARBA" id="ARBA00023136"/>
    </source>
</evidence>
<dbReference type="InterPro" id="IPR009613">
    <property type="entry name" value="LMF"/>
</dbReference>
<evidence type="ECO:0000256" key="4">
    <source>
        <dbReference type="ARBA" id="ARBA00022824"/>
    </source>
</evidence>
<comment type="subcellular location">
    <subcellularLocation>
        <location evidence="1 8">Endoplasmic reticulum membrane</location>
        <topology evidence="1 8">Multi-pass membrane protein</topology>
    </subcellularLocation>
</comment>
<feature type="transmembrane region" description="Helical" evidence="8">
    <location>
        <begin position="308"/>
        <end position="328"/>
    </location>
</feature>
<keyword evidence="3 8" id="KW-0812">Transmembrane</keyword>
<feature type="transmembrane region" description="Helical" evidence="8">
    <location>
        <begin position="251"/>
        <end position="278"/>
    </location>
</feature>
<evidence type="ECO:0000313" key="12">
    <source>
        <dbReference type="Proteomes" id="UP000009022"/>
    </source>
</evidence>
<comment type="function">
    <text evidence="8">Involved in the maturation of specific proteins in the endoplasmic reticulum.</text>
</comment>
<feature type="transmembrane region" description="Helical" evidence="8">
    <location>
        <begin position="401"/>
        <end position="422"/>
    </location>
</feature>
<keyword evidence="7" id="KW-0325">Glycoprotein</keyword>
<sequence>MLVRESFLWWIAAIYLFAFTSFYLQIPGLYGKNGIIPVDNQLDLKNGNEKSIPKKFSSTPTLLWFMGDYGLDAEQSLELLSIVGMLLAWFAMITPRVRNAATFLALWIFYLSIFKVGTIFLWFQWDILLLETGFLAIFVAPFALIRSRKIEPQAHDNLTMWLIKWLLFRLMFASGVVKLTSECPTWWKLTALTIHYESQCIPTPLAWYAHQLPVWFQKFSVVMTYVIEIALPFLFFSPIRSLRLISFYGQLLLQILIILTGNYNFFNLLTIGLCISLLDENYLAKWFSVDKEPTDKGTGALPTGVQRFIGWIKWLLTAWAMLMLCYWVQRLFTVRFMEGNQPITCKIAFTKASFNSALVSAMPITVWIGSISLLAEILTTIKNSIIAPNNVGQKFFTTLKSSVYIIAAIVLFCISLNTHCVLDPKLQKSLSPVIKKWYDDSKSLEISNPYGLFRSMTGVGGRPEVVIEGSDNLNSGWKKYEFYYKPGNVRRSPPAITPHQPRLDWQMWFLALGSYDQNPWFKSFLHRLLTNQKEVVELLQYNPFPDKPPKYIRSKLYHYHYTRYNFARGYAGLVLL</sequence>
<keyword evidence="5 8" id="KW-1133">Transmembrane helix</keyword>
<evidence type="ECO:0000259" key="10">
    <source>
        <dbReference type="Pfam" id="PF25179"/>
    </source>
</evidence>
<name>B3RLU7_TRIAD</name>
<evidence type="ECO:0000313" key="11">
    <source>
        <dbReference type="EMBL" id="EDV28848.1"/>
    </source>
</evidence>
<keyword evidence="6 8" id="KW-0472">Membrane</keyword>
<feature type="transmembrane region" description="Helical" evidence="8">
    <location>
        <begin position="127"/>
        <end position="146"/>
    </location>
</feature>
<protein>
    <recommendedName>
        <fullName evidence="8">Lipase maturation factor</fullName>
    </recommendedName>
</protein>
<keyword evidence="4 8" id="KW-0256">Endoplasmic reticulum</keyword>
<dbReference type="Pfam" id="PF06762">
    <property type="entry name" value="LMF1"/>
    <property type="match status" value="1"/>
</dbReference>
<feature type="transmembrane region" description="Helical" evidence="8">
    <location>
        <begin position="219"/>
        <end position="239"/>
    </location>
</feature>
<dbReference type="GO" id="GO:0051604">
    <property type="term" value="P:protein maturation"/>
    <property type="evidence" value="ECO:0000318"/>
    <property type="project" value="GO_Central"/>
</dbReference>
<evidence type="ECO:0000259" key="9">
    <source>
        <dbReference type="Pfam" id="PF06762"/>
    </source>
</evidence>
<dbReference type="Pfam" id="PF25179">
    <property type="entry name" value="LMF1_C"/>
    <property type="match status" value="1"/>
</dbReference>
<dbReference type="GO" id="GO:0005789">
    <property type="term" value="C:endoplasmic reticulum membrane"/>
    <property type="evidence" value="ECO:0000318"/>
    <property type="project" value="GO_Central"/>
</dbReference>
<gene>
    <name evidence="11" type="ORF">TRIADDRAFT_18249</name>
</gene>
<dbReference type="EMBL" id="DS985241">
    <property type="protein sequence ID" value="EDV28848.1"/>
    <property type="molecule type" value="Genomic_DNA"/>
</dbReference>
<evidence type="ECO:0000256" key="3">
    <source>
        <dbReference type="ARBA" id="ARBA00022692"/>
    </source>
</evidence>
<evidence type="ECO:0000256" key="2">
    <source>
        <dbReference type="ARBA" id="ARBA00005512"/>
    </source>
</evidence>
<dbReference type="PhylomeDB" id="B3RLU7"/>
<dbReference type="InterPro" id="IPR057433">
    <property type="entry name" value="LMF1/2_C"/>
</dbReference>
<dbReference type="RefSeq" id="XP_002108050.1">
    <property type="nucleotide sequence ID" value="XM_002108014.1"/>
</dbReference>
<dbReference type="OMA" id="HYTPWSQ"/>
<dbReference type="GeneID" id="6750003"/>